<sequence length="329" mass="37049">MKKIKIAINGFGRLGRSIARVISLRDDMQLIAINDPSSWDILSYLLEHDSTHKAFPKKIVFENQKLSIENQEIYTFNESNPDKLDFSDADVVIESSGKFLLENQLTHHLQKGVKKVILSAPSLDSMPTFVLGVNHTKYNNEPIISNGSCTTNCLAPICHILNEHFGILSGNIITIHSYTNDQNLLDSAHRSDKRRSRAAATNIIPTTTGAAKNLHRVLPNLKDKLHGHSIRVPVCNVSMLDLNINLNKSPSIDEIHMLFENYKNTSLKGILDIDEKFGVSTDFMGNPHSCIIAKDLSFNIDNFLKVMAWYDNEWGYSNRIVELAKYIMS</sequence>
<evidence type="ECO:0000259" key="9">
    <source>
        <dbReference type="SMART" id="SM00846"/>
    </source>
</evidence>
<dbReference type="Pfam" id="PF02800">
    <property type="entry name" value="Gp_dh_C"/>
    <property type="match status" value="1"/>
</dbReference>
<feature type="binding site" evidence="5">
    <location>
        <begin position="148"/>
        <end position="150"/>
    </location>
    <ligand>
        <name>D-glyceraldehyde 3-phosphate</name>
        <dbReference type="ChEBI" id="CHEBI:59776"/>
    </ligand>
</feature>
<dbReference type="SUPFAM" id="SSF55347">
    <property type="entry name" value="Glyceraldehyde-3-phosphate dehydrogenase-like, C-terminal domain"/>
    <property type="match status" value="1"/>
</dbReference>
<dbReference type="Gene3D" id="3.40.50.720">
    <property type="entry name" value="NAD(P)-binding Rossmann-like Domain"/>
    <property type="match status" value="1"/>
</dbReference>
<dbReference type="InterPro" id="IPR006424">
    <property type="entry name" value="Glyceraldehyde-3-P_DH_1"/>
</dbReference>
<dbReference type="InterPro" id="IPR020831">
    <property type="entry name" value="GlycerAld/Erythrose_P_DH"/>
</dbReference>
<feature type="binding site" evidence="5">
    <location>
        <begin position="208"/>
        <end position="209"/>
    </location>
    <ligand>
        <name>D-glyceraldehyde 3-phosphate</name>
        <dbReference type="ChEBI" id="CHEBI:59776"/>
    </ligand>
</feature>
<evidence type="ECO:0000256" key="5">
    <source>
        <dbReference type="PIRSR" id="PIRSR000149-2"/>
    </source>
</evidence>
<feature type="binding site" evidence="5">
    <location>
        <position position="179"/>
    </location>
    <ligand>
        <name>D-glyceraldehyde 3-phosphate</name>
        <dbReference type="ChEBI" id="CHEBI:59776"/>
    </ligand>
</feature>
<name>A0A3D8J7X4_9HELI</name>
<gene>
    <name evidence="10" type="primary">gap</name>
    <name evidence="10" type="ORF">CQA57_04725</name>
</gene>
<evidence type="ECO:0000256" key="4">
    <source>
        <dbReference type="PIRSR" id="PIRSR000149-1"/>
    </source>
</evidence>
<feature type="binding site" evidence="5">
    <location>
        <position position="231"/>
    </location>
    <ligand>
        <name>D-glyceraldehyde 3-phosphate</name>
        <dbReference type="ChEBI" id="CHEBI:59776"/>
    </ligand>
</feature>
<dbReference type="SUPFAM" id="SSF51735">
    <property type="entry name" value="NAD(P)-binding Rossmann-fold domains"/>
    <property type="match status" value="1"/>
</dbReference>
<keyword evidence="11" id="KW-1185">Reference proteome</keyword>
<feature type="active site" description="Nucleophile" evidence="4">
    <location>
        <position position="149"/>
    </location>
</feature>
<dbReference type="FunFam" id="3.40.50.720:FF:000001">
    <property type="entry name" value="Glyceraldehyde-3-phosphate dehydrogenase"/>
    <property type="match status" value="1"/>
</dbReference>
<dbReference type="SMART" id="SM00846">
    <property type="entry name" value="Gp_dh_N"/>
    <property type="match status" value="1"/>
</dbReference>
<feature type="binding site" evidence="6">
    <location>
        <position position="312"/>
    </location>
    <ligand>
        <name>NAD(+)</name>
        <dbReference type="ChEBI" id="CHEBI:57540"/>
    </ligand>
</feature>
<dbReference type="PIRSF" id="PIRSF000149">
    <property type="entry name" value="GAP_DH"/>
    <property type="match status" value="1"/>
</dbReference>
<evidence type="ECO:0000256" key="8">
    <source>
        <dbReference type="RuleBase" id="RU000397"/>
    </source>
</evidence>
<proteinExistence type="inferred from homology"/>
<feature type="site" description="Activates thiol group during catalysis" evidence="7">
    <location>
        <position position="176"/>
    </location>
</feature>
<dbReference type="OrthoDB" id="9803304at2"/>
<accession>A0A3D8J7X4</accession>
<dbReference type="Pfam" id="PF00044">
    <property type="entry name" value="Gp_dh_N"/>
    <property type="match status" value="1"/>
</dbReference>
<dbReference type="GO" id="GO:0051287">
    <property type="term" value="F:NAD binding"/>
    <property type="evidence" value="ECO:0007669"/>
    <property type="project" value="InterPro"/>
</dbReference>
<dbReference type="GO" id="GO:0050661">
    <property type="term" value="F:NADP binding"/>
    <property type="evidence" value="ECO:0007669"/>
    <property type="project" value="InterPro"/>
</dbReference>
<dbReference type="InterPro" id="IPR036291">
    <property type="entry name" value="NAD(P)-bd_dom_sf"/>
</dbReference>
<dbReference type="EMBL" id="NXLX01000009">
    <property type="protein sequence ID" value="RDU73609.1"/>
    <property type="molecule type" value="Genomic_DNA"/>
</dbReference>
<comment type="caution">
    <text evidence="10">The sequence shown here is derived from an EMBL/GenBank/DDBJ whole genome shotgun (WGS) entry which is preliminary data.</text>
</comment>
<feature type="binding site" evidence="6">
    <location>
        <position position="35"/>
    </location>
    <ligand>
        <name>NAD(+)</name>
        <dbReference type="ChEBI" id="CHEBI:57540"/>
    </ligand>
</feature>
<dbReference type="CDD" id="cd05214">
    <property type="entry name" value="GAPDH_I_N"/>
    <property type="match status" value="1"/>
</dbReference>
<protein>
    <submittedName>
        <fullName evidence="10">Type I glyceraldehyde-3-phosphate dehydrogenase</fullName>
    </submittedName>
</protein>
<dbReference type="Gene3D" id="3.30.360.10">
    <property type="entry name" value="Dihydrodipicolinate Reductase, domain 2"/>
    <property type="match status" value="1"/>
</dbReference>
<evidence type="ECO:0000256" key="2">
    <source>
        <dbReference type="ARBA" id="ARBA00011881"/>
    </source>
</evidence>
<evidence type="ECO:0000256" key="6">
    <source>
        <dbReference type="PIRSR" id="PIRSR000149-3"/>
    </source>
</evidence>
<feature type="domain" description="Glyceraldehyde 3-phosphate dehydrogenase NAD(P) binding" evidence="9">
    <location>
        <begin position="4"/>
        <end position="149"/>
    </location>
</feature>
<dbReference type="InterPro" id="IPR020828">
    <property type="entry name" value="GlycerAld_3-P_DH_NAD(P)-bd"/>
</dbReference>
<dbReference type="NCBIfam" id="TIGR01534">
    <property type="entry name" value="GAPDH-I"/>
    <property type="match status" value="1"/>
</dbReference>
<evidence type="ECO:0000313" key="10">
    <source>
        <dbReference type="EMBL" id="RDU73609.1"/>
    </source>
</evidence>
<dbReference type="GO" id="GO:0006006">
    <property type="term" value="P:glucose metabolic process"/>
    <property type="evidence" value="ECO:0007669"/>
    <property type="project" value="InterPro"/>
</dbReference>
<evidence type="ECO:0000256" key="1">
    <source>
        <dbReference type="ARBA" id="ARBA00007406"/>
    </source>
</evidence>
<dbReference type="InterPro" id="IPR020829">
    <property type="entry name" value="GlycerAld_3-P_DH_cat"/>
</dbReference>
<dbReference type="GO" id="GO:0016620">
    <property type="term" value="F:oxidoreductase activity, acting on the aldehyde or oxo group of donors, NAD or NADP as acceptor"/>
    <property type="evidence" value="ECO:0007669"/>
    <property type="project" value="InterPro"/>
</dbReference>
<organism evidence="10 11">
    <name type="scientific">Helicobacter anseris</name>
    <dbReference type="NCBI Taxonomy" id="375926"/>
    <lineage>
        <taxon>Bacteria</taxon>
        <taxon>Pseudomonadati</taxon>
        <taxon>Campylobacterota</taxon>
        <taxon>Epsilonproteobacteria</taxon>
        <taxon>Campylobacterales</taxon>
        <taxon>Helicobacteraceae</taxon>
        <taxon>Helicobacter</taxon>
    </lineage>
</organism>
<feature type="binding site" evidence="6">
    <location>
        <position position="119"/>
    </location>
    <ligand>
        <name>NAD(+)</name>
        <dbReference type="ChEBI" id="CHEBI:57540"/>
    </ligand>
</feature>
<evidence type="ECO:0000256" key="3">
    <source>
        <dbReference type="ARBA" id="ARBA00023002"/>
    </source>
</evidence>
<comment type="subunit">
    <text evidence="2">Homotetramer.</text>
</comment>
<comment type="similarity">
    <text evidence="1 8">Belongs to the glyceraldehyde-3-phosphate dehydrogenase family.</text>
</comment>
<evidence type="ECO:0000313" key="11">
    <source>
        <dbReference type="Proteomes" id="UP000256695"/>
    </source>
</evidence>
<dbReference type="PRINTS" id="PR00078">
    <property type="entry name" value="G3PDHDRGNASE"/>
</dbReference>
<reference evidence="10 11" key="1">
    <citation type="submission" date="2018-04" db="EMBL/GenBank/DDBJ databases">
        <title>Novel Campyloabacter and Helicobacter Species and Strains.</title>
        <authorList>
            <person name="Mannion A.J."/>
            <person name="Shen Z."/>
            <person name="Fox J.G."/>
        </authorList>
    </citation>
    <scope>NUCLEOTIDE SEQUENCE [LARGE SCALE GENOMIC DNA]</scope>
    <source>
        <strain evidence="10 11">MIT 04-9362</strain>
    </source>
</reference>
<keyword evidence="6" id="KW-0520">NAD</keyword>
<dbReference type="Proteomes" id="UP000256695">
    <property type="component" value="Unassembled WGS sequence"/>
</dbReference>
<keyword evidence="3" id="KW-0560">Oxidoreductase</keyword>
<keyword evidence="6" id="KW-0547">Nucleotide-binding</keyword>
<dbReference type="FunFam" id="3.30.360.10:FF:000002">
    <property type="entry name" value="Glyceraldehyde-3-phosphate dehydrogenase"/>
    <property type="match status" value="1"/>
</dbReference>
<dbReference type="AlphaFoldDB" id="A0A3D8J7X4"/>
<evidence type="ECO:0000256" key="7">
    <source>
        <dbReference type="PIRSR" id="PIRSR000149-4"/>
    </source>
</evidence>
<dbReference type="CDD" id="cd18126">
    <property type="entry name" value="GAPDH_I_C"/>
    <property type="match status" value="1"/>
</dbReference>
<dbReference type="RefSeq" id="WP_115579081.1">
    <property type="nucleotide sequence ID" value="NZ_NXLX01000009.1"/>
</dbReference>
<dbReference type="PANTHER" id="PTHR43148">
    <property type="entry name" value="GLYCERALDEHYDE-3-PHOSPHATE DEHYDROGENASE 2"/>
    <property type="match status" value="1"/>
</dbReference>